<organism evidence="1">
    <name type="scientific">marine sediment metagenome</name>
    <dbReference type="NCBI Taxonomy" id="412755"/>
    <lineage>
        <taxon>unclassified sequences</taxon>
        <taxon>metagenomes</taxon>
        <taxon>ecological metagenomes</taxon>
    </lineage>
</organism>
<protein>
    <submittedName>
        <fullName evidence="1">Uncharacterized protein</fullName>
    </submittedName>
</protein>
<feature type="non-terminal residue" evidence="1">
    <location>
        <position position="1"/>
    </location>
</feature>
<proteinExistence type="predicted"/>
<dbReference type="EMBL" id="BARS01006311">
    <property type="protein sequence ID" value="GAF67710.1"/>
    <property type="molecule type" value="Genomic_DNA"/>
</dbReference>
<name>X0SV76_9ZZZZ</name>
<reference evidence="1" key="1">
    <citation type="journal article" date="2014" name="Front. Microbiol.">
        <title>High frequency of phylogenetically diverse reductive dehalogenase-homologous genes in deep subseafloor sedimentary metagenomes.</title>
        <authorList>
            <person name="Kawai M."/>
            <person name="Futagami T."/>
            <person name="Toyoda A."/>
            <person name="Takaki Y."/>
            <person name="Nishi S."/>
            <person name="Hori S."/>
            <person name="Arai W."/>
            <person name="Tsubouchi T."/>
            <person name="Morono Y."/>
            <person name="Uchiyama I."/>
            <person name="Ito T."/>
            <person name="Fujiyama A."/>
            <person name="Inagaki F."/>
            <person name="Takami H."/>
        </authorList>
    </citation>
    <scope>NUCLEOTIDE SEQUENCE</scope>
    <source>
        <strain evidence="1">Expedition CK06-06</strain>
    </source>
</reference>
<dbReference type="AlphaFoldDB" id="X0SV76"/>
<gene>
    <name evidence="1" type="ORF">S01H1_12313</name>
</gene>
<sequence>INSPKNTVEANISVDSSVAELIRLRDIKEANQNFSRDDYLAYAEMHEINQFGKALVGIFANALKAYQVTYDTLKNDLATQGASKARQEELLAGLTSDFNTQWIQFAGLINAATDNAKLQILGTLGIGPHNANLVSYMVATGISFEQIVDYLDANEAEMIQLRNSDRHDDTNFFDPAKAWGATNPDLAALYSKAEEYALLATSLSINRDLPNSTWEMFHYKNRLEKHVNDAFKEAKVNSKFDLMQFINNDDTASRQVVHYKQVTKLDNHHFNILKILKDSTHVRDYSKLYATSYGAVNRLSNVTRVANEIADGQKKSVDENSYRDITEFTYGLAIAEYLKGQKTPSGMDLGTLEGRNDFVDYMGNVFIDYAKGAFPDNSFIQTGLSVEPSEKYNYEDSPAPQLRTHELMDMDEDKLIVL</sequence>
<comment type="caution">
    <text evidence="1">The sequence shown here is derived from an EMBL/GenBank/DDBJ whole genome shotgun (WGS) entry which is preliminary data.</text>
</comment>
<accession>X0SV76</accession>
<feature type="non-terminal residue" evidence="1">
    <location>
        <position position="418"/>
    </location>
</feature>
<evidence type="ECO:0000313" key="1">
    <source>
        <dbReference type="EMBL" id="GAF67710.1"/>
    </source>
</evidence>